<dbReference type="InterPro" id="IPR038765">
    <property type="entry name" value="Papain-like_cys_pep_sf"/>
</dbReference>
<dbReference type="EMBL" id="LKET01000067">
    <property type="protein sequence ID" value="KPU42578.1"/>
    <property type="molecule type" value="Genomic_DNA"/>
</dbReference>
<name>A0A0P8W4V8_9CLOT</name>
<evidence type="ECO:0000313" key="1">
    <source>
        <dbReference type="EMBL" id="KPU42578.1"/>
    </source>
</evidence>
<protein>
    <submittedName>
        <fullName evidence="1">Uncharacterized protein</fullName>
    </submittedName>
</protein>
<dbReference type="Proteomes" id="UP000050326">
    <property type="component" value="Unassembled WGS sequence"/>
</dbReference>
<organism evidence="1 2">
    <name type="scientific">Oxobacter pfennigii</name>
    <dbReference type="NCBI Taxonomy" id="36849"/>
    <lineage>
        <taxon>Bacteria</taxon>
        <taxon>Bacillati</taxon>
        <taxon>Bacillota</taxon>
        <taxon>Clostridia</taxon>
        <taxon>Eubacteriales</taxon>
        <taxon>Clostridiaceae</taxon>
        <taxon>Oxobacter</taxon>
    </lineage>
</organism>
<accession>A0A0P8W4V8</accession>
<comment type="caution">
    <text evidence="1">The sequence shown here is derived from an EMBL/GenBank/DDBJ whole genome shotgun (WGS) entry which is preliminary data.</text>
</comment>
<dbReference type="STRING" id="36849.OXPF_38780"/>
<dbReference type="SUPFAM" id="SSF54001">
    <property type="entry name" value="Cysteine proteinases"/>
    <property type="match status" value="1"/>
</dbReference>
<dbReference type="Gene3D" id="3.90.1720.10">
    <property type="entry name" value="endopeptidase domain like (from Nostoc punctiforme)"/>
    <property type="match status" value="1"/>
</dbReference>
<proteinExistence type="predicted"/>
<evidence type="ECO:0000313" key="2">
    <source>
        <dbReference type="Proteomes" id="UP000050326"/>
    </source>
</evidence>
<dbReference type="OrthoDB" id="1645744at2"/>
<dbReference type="RefSeq" id="WP_054876845.1">
    <property type="nucleotide sequence ID" value="NZ_LKET01000067.1"/>
</dbReference>
<dbReference type="PATRIC" id="fig|36849.3.peg.4105"/>
<reference evidence="1 2" key="1">
    <citation type="submission" date="2015-09" db="EMBL/GenBank/DDBJ databases">
        <title>Genome sequence of Oxobacter pfennigii DSM 3222.</title>
        <authorList>
            <person name="Poehlein A."/>
            <person name="Bengelsdorf F.R."/>
            <person name="Schiel-Bengelsdorf B."/>
            <person name="Duerre P."/>
            <person name="Daniel R."/>
        </authorList>
    </citation>
    <scope>NUCLEOTIDE SEQUENCE [LARGE SCALE GENOMIC DNA]</scope>
    <source>
        <strain evidence="1 2">DSM 3222</strain>
    </source>
</reference>
<dbReference type="AlphaFoldDB" id="A0A0P8W4V8"/>
<gene>
    <name evidence="1" type="ORF">OXPF_38780</name>
</gene>
<keyword evidence="2" id="KW-1185">Reference proteome</keyword>
<sequence length="185" mass="21949">MTAEKEVFIILSDTGTLFTRTIKLFTRAPFNHTSIAFDSDFNEVYSFGRKNVHNPFFAGLVKENLYHPFFSMAKCAIYRCRVSKKDYNRMYHYVNKMMKVQDRYTYNLLGLVAVLLKTEINRKYSYFCSQFVAHIFEQSSIKIVDKPCCFVEPEDFAKSPYVEEIFKGMLMDFLYDDYEEQLSFQ</sequence>